<evidence type="ECO:0000313" key="3">
    <source>
        <dbReference type="Proteomes" id="UP000616346"/>
    </source>
</evidence>
<reference evidence="2 3" key="1">
    <citation type="submission" date="2020-08" db="EMBL/GenBank/DDBJ databases">
        <title>A Genomic Blueprint of the Chicken Gut Microbiome.</title>
        <authorList>
            <person name="Gilroy R."/>
            <person name="Ravi A."/>
            <person name="Getino M."/>
            <person name="Pursley I."/>
            <person name="Horton D.L."/>
            <person name="Alikhan N.-F."/>
            <person name="Baker D."/>
            <person name="Gharbi K."/>
            <person name="Hall N."/>
            <person name="Watson M."/>
            <person name="Adriaenssens E.M."/>
            <person name="Foster-Nyarko E."/>
            <person name="Jarju S."/>
            <person name="Secka A."/>
            <person name="Antonio M."/>
            <person name="Oren A."/>
            <person name="Chaudhuri R."/>
            <person name="La Ragione R.M."/>
            <person name="Hildebrand F."/>
            <person name="Pallen M.J."/>
        </authorList>
    </citation>
    <scope>NUCLEOTIDE SEQUENCE [LARGE SCALE GENOMIC DNA]</scope>
    <source>
        <strain evidence="2 3">Sa1YUN3</strain>
    </source>
</reference>
<dbReference type="EMBL" id="JACSPQ010000017">
    <property type="protein sequence ID" value="MBD8002914.1"/>
    <property type="molecule type" value="Genomic_DNA"/>
</dbReference>
<proteinExistence type="predicted"/>
<organism evidence="2 3">
    <name type="scientific">Phocaeicola faecium</name>
    <dbReference type="NCBI Taxonomy" id="2762213"/>
    <lineage>
        <taxon>Bacteria</taxon>
        <taxon>Pseudomonadati</taxon>
        <taxon>Bacteroidota</taxon>
        <taxon>Bacteroidia</taxon>
        <taxon>Bacteroidales</taxon>
        <taxon>Bacteroidaceae</taxon>
        <taxon>Phocaeicola</taxon>
    </lineage>
</organism>
<feature type="signal peptide" evidence="1">
    <location>
        <begin position="1"/>
        <end position="18"/>
    </location>
</feature>
<gene>
    <name evidence="2" type="ORF">H9626_11955</name>
</gene>
<protein>
    <submittedName>
        <fullName evidence="2">DUF3256 family protein</fullName>
    </submittedName>
</protein>
<feature type="chain" id="PRO_5047209970" evidence="1">
    <location>
        <begin position="19"/>
        <end position="213"/>
    </location>
</feature>
<evidence type="ECO:0000256" key="1">
    <source>
        <dbReference type="SAM" id="SignalP"/>
    </source>
</evidence>
<keyword evidence="1" id="KW-0732">Signal</keyword>
<dbReference type="SUPFAM" id="SSF160925">
    <property type="entry name" value="PG1388-like"/>
    <property type="match status" value="1"/>
</dbReference>
<dbReference type="Pfam" id="PF11644">
    <property type="entry name" value="DUF3256"/>
    <property type="match status" value="1"/>
</dbReference>
<accession>A0ABR8VDT4</accession>
<sequence>MKQILLIACMLCSLTLPAQDIKSLFIELPDSLSPLLTKVNREDFGDFLASNMKAEVRNRFGKTSEMITMTDDYLMLKVSSVSTAEMKLLPVNDSVKVICVVRTYTAPAADSQIEFYDTSWQELPLSDFLTLPSEDTFYKHPQSAVQADSLRNLRASADMYLLKAELSKEEPVLTFTYTTPDYLDEETAGKLRAYLVAAPLRYKWKDGKFVSSL</sequence>
<name>A0ABR8VDT4_9BACT</name>
<dbReference type="InterPro" id="IPR021670">
    <property type="entry name" value="DUF3256"/>
</dbReference>
<dbReference type="RefSeq" id="WP_191710597.1">
    <property type="nucleotide sequence ID" value="NZ_JACSPQ010000017.1"/>
</dbReference>
<comment type="caution">
    <text evidence="2">The sequence shown here is derived from an EMBL/GenBank/DDBJ whole genome shotgun (WGS) entry which is preliminary data.</text>
</comment>
<dbReference type="Proteomes" id="UP000616346">
    <property type="component" value="Unassembled WGS sequence"/>
</dbReference>
<evidence type="ECO:0000313" key="2">
    <source>
        <dbReference type="EMBL" id="MBD8002914.1"/>
    </source>
</evidence>
<keyword evidence="3" id="KW-1185">Reference proteome</keyword>